<feature type="binding site" evidence="6">
    <location>
        <position position="144"/>
    </location>
    <ligand>
        <name>S-adenosyl-L-methionine</name>
        <dbReference type="ChEBI" id="CHEBI:59789"/>
    </ligand>
</feature>
<dbReference type="InterPro" id="IPR050078">
    <property type="entry name" value="Ribosomal_L11_MeTrfase_PrmA"/>
</dbReference>
<protein>
    <recommendedName>
        <fullName evidence="6">Ribosomal protein L11 methyltransferase</fullName>
        <shortName evidence="6">L11 Mtase</shortName>
        <ecNumber evidence="6">2.1.1.-</ecNumber>
    </recommendedName>
</protein>
<dbReference type="GO" id="GO:0005737">
    <property type="term" value="C:cytoplasm"/>
    <property type="evidence" value="ECO:0007669"/>
    <property type="project" value="UniProtKB-SubCell"/>
</dbReference>
<gene>
    <name evidence="6" type="primary">prmA</name>
    <name evidence="7" type="ORF">FD15_GL001950</name>
</gene>
<dbReference type="SUPFAM" id="SSF53335">
    <property type="entry name" value="S-adenosyl-L-methionine-dependent methyltransferases"/>
    <property type="match status" value="1"/>
</dbReference>
<keyword evidence="7" id="KW-0689">Ribosomal protein</keyword>
<dbReference type="Gene3D" id="3.40.50.150">
    <property type="entry name" value="Vaccinia Virus protein VP39"/>
    <property type="match status" value="1"/>
</dbReference>
<keyword evidence="3 6" id="KW-0489">Methyltransferase</keyword>
<evidence type="ECO:0000256" key="5">
    <source>
        <dbReference type="ARBA" id="ARBA00022691"/>
    </source>
</evidence>
<keyword evidence="2 6" id="KW-0963">Cytoplasm</keyword>
<keyword evidence="5 6" id="KW-0949">S-adenosyl-L-methionine</keyword>
<evidence type="ECO:0000256" key="2">
    <source>
        <dbReference type="ARBA" id="ARBA00022490"/>
    </source>
</evidence>
<reference evidence="7 8" key="1">
    <citation type="journal article" date="2015" name="Genome Announc.">
        <title>Expanding the biotechnology potential of lactobacilli through comparative genomics of 213 strains and associated genera.</title>
        <authorList>
            <person name="Sun Z."/>
            <person name="Harris H.M."/>
            <person name="McCann A."/>
            <person name="Guo C."/>
            <person name="Argimon S."/>
            <person name="Zhang W."/>
            <person name="Yang X."/>
            <person name="Jeffery I.B."/>
            <person name="Cooney J.C."/>
            <person name="Kagawa T.F."/>
            <person name="Liu W."/>
            <person name="Song Y."/>
            <person name="Salvetti E."/>
            <person name="Wrobel A."/>
            <person name="Rasinkangas P."/>
            <person name="Parkhill J."/>
            <person name="Rea M.C."/>
            <person name="O'Sullivan O."/>
            <person name="Ritari J."/>
            <person name="Douillard F.P."/>
            <person name="Paul Ross R."/>
            <person name="Yang R."/>
            <person name="Briner A.E."/>
            <person name="Felis G.E."/>
            <person name="de Vos W.M."/>
            <person name="Barrangou R."/>
            <person name="Klaenhammer T.R."/>
            <person name="Caufield P.W."/>
            <person name="Cui Y."/>
            <person name="Zhang H."/>
            <person name="O'Toole P.W."/>
        </authorList>
    </citation>
    <scope>NUCLEOTIDE SEQUENCE [LARGE SCALE GENOMIC DNA]</scope>
    <source>
        <strain evidence="7 8">DSM 21376</strain>
    </source>
</reference>
<evidence type="ECO:0000256" key="1">
    <source>
        <dbReference type="ARBA" id="ARBA00009741"/>
    </source>
</evidence>
<sequence>MQWEELTIVTSNEAQAAVEGLLIEEGAEGIIVDDQALQKDGSAVIKLSSFFASYKEISKRLSVIKGKIENLREFGLDPGEVEVKLREVTDQWSDEWEKYYHARRVTRYLTIVPSWEKYRLSQSNENVIRLDPGKAFGTGTHPTTVLAMRALEDTIRGAETVIDVGTGSGVLSIAAKALGAGKIYAFDIEKDAVVSARKNIALNPFAKNIDIAQNNLLTGISVSADLIVANVLPEVLLQLLPQLPERLKQGGRFIASGIISAKKDAMKDAILKQGLFIEQIATDGKWVSIVAHKTAEKE</sequence>
<dbReference type="OrthoDB" id="9785995at2"/>
<comment type="function">
    <text evidence="6">Methylates ribosomal protein L11.</text>
</comment>
<dbReference type="PATRIC" id="fig|1423806.3.peg.1986"/>
<evidence type="ECO:0000313" key="8">
    <source>
        <dbReference type="Proteomes" id="UP000050961"/>
    </source>
</evidence>
<dbReference type="GO" id="GO:0005840">
    <property type="term" value="C:ribosome"/>
    <property type="evidence" value="ECO:0007669"/>
    <property type="project" value="UniProtKB-KW"/>
</dbReference>
<dbReference type="AlphaFoldDB" id="A0A023CUH0"/>
<evidence type="ECO:0000256" key="3">
    <source>
        <dbReference type="ARBA" id="ARBA00022603"/>
    </source>
</evidence>
<dbReference type="CDD" id="cd02440">
    <property type="entry name" value="AdoMet_MTases"/>
    <property type="match status" value="1"/>
</dbReference>
<dbReference type="PANTHER" id="PTHR43648">
    <property type="entry name" value="ELECTRON TRANSFER FLAVOPROTEIN BETA SUBUNIT LYSINE METHYLTRANSFERASE"/>
    <property type="match status" value="1"/>
</dbReference>
<organism evidence="7 8">
    <name type="scientific">Liquorilactobacillus sucicola DSM 21376 = JCM 15457</name>
    <dbReference type="NCBI Taxonomy" id="1423806"/>
    <lineage>
        <taxon>Bacteria</taxon>
        <taxon>Bacillati</taxon>
        <taxon>Bacillota</taxon>
        <taxon>Bacilli</taxon>
        <taxon>Lactobacillales</taxon>
        <taxon>Lactobacillaceae</taxon>
        <taxon>Liquorilactobacillus</taxon>
    </lineage>
</organism>
<dbReference type="Pfam" id="PF06325">
    <property type="entry name" value="PrmA"/>
    <property type="match status" value="1"/>
</dbReference>
<dbReference type="InterPro" id="IPR029063">
    <property type="entry name" value="SAM-dependent_MTases_sf"/>
</dbReference>
<keyword evidence="8" id="KW-1185">Reference proteome</keyword>
<dbReference type="NCBIfam" id="TIGR00406">
    <property type="entry name" value="prmA"/>
    <property type="match status" value="1"/>
</dbReference>
<accession>A0A023CUH0</accession>
<feature type="binding site" evidence="6">
    <location>
        <position position="165"/>
    </location>
    <ligand>
        <name>S-adenosyl-L-methionine</name>
        <dbReference type="ChEBI" id="CHEBI:59789"/>
    </ligand>
</feature>
<name>A0A023CUH0_9LACO</name>
<dbReference type="InterPro" id="IPR004498">
    <property type="entry name" value="Ribosomal_PrmA_MeTrfase"/>
</dbReference>
<dbReference type="EC" id="2.1.1.-" evidence="6"/>
<keyword evidence="7" id="KW-0687">Ribonucleoprotein</keyword>
<keyword evidence="4 6" id="KW-0808">Transferase</keyword>
<comment type="similarity">
    <text evidence="1 6">Belongs to the methyltransferase superfamily. PrmA family.</text>
</comment>
<dbReference type="GO" id="GO:0032259">
    <property type="term" value="P:methylation"/>
    <property type="evidence" value="ECO:0007669"/>
    <property type="project" value="UniProtKB-KW"/>
</dbReference>
<dbReference type="eggNOG" id="COG2264">
    <property type="taxonomic scope" value="Bacteria"/>
</dbReference>
<dbReference type="HAMAP" id="MF_00735">
    <property type="entry name" value="Methyltr_PrmA"/>
    <property type="match status" value="1"/>
</dbReference>
<dbReference type="STRING" id="1423806.FD15_GL001950"/>
<comment type="caution">
    <text evidence="7">The sequence shown here is derived from an EMBL/GenBank/DDBJ whole genome shotgun (WGS) entry which is preliminary data.</text>
</comment>
<dbReference type="EMBL" id="AYZF01000017">
    <property type="protein sequence ID" value="KRN05396.1"/>
    <property type="molecule type" value="Genomic_DNA"/>
</dbReference>
<dbReference type="PIRSF" id="PIRSF000401">
    <property type="entry name" value="RPL11_MTase"/>
    <property type="match status" value="1"/>
</dbReference>
<feature type="binding site" evidence="6">
    <location>
        <position position="230"/>
    </location>
    <ligand>
        <name>S-adenosyl-L-methionine</name>
        <dbReference type="ChEBI" id="CHEBI:59789"/>
    </ligand>
</feature>
<dbReference type="RefSeq" id="WP_034986875.1">
    <property type="nucleotide sequence ID" value="NZ_AYZF01000017.1"/>
</dbReference>
<evidence type="ECO:0000256" key="4">
    <source>
        <dbReference type="ARBA" id="ARBA00022679"/>
    </source>
</evidence>
<evidence type="ECO:0000313" key="7">
    <source>
        <dbReference type="EMBL" id="KRN05396.1"/>
    </source>
</evidence>
<proteinExistence type="inferred from homology"/>
<comment type="subcellular location">
    <subcellularLocation>
        <location evidence="6">Cytoplasm</location>
    </subcellularLocation>
</comment>
<dbReference type="GO" id="GO:0016279">
    <property type="term" value="F:protein-lysine N-methyltransferase activity"/>
    <property type="evidence" value="ECO:0007669"/>
    <property type="project" value="RHEA"/>
</dbReference>
<evidence type="ECO:0000256" key="6">
    <source>
        <dbReference type="HAMAP-Rule" id="MF_00735"/>
    </source>
</evidence>
<comment type="catalytic activity">
    <reaction evidence="6">
        <text>L-lysyl-[protein] + 3 S-adenosyl-L-methionine = N(6),N(6),N(6)-trimethyl-L-lysyl-[protein] + 3 S-adenosyl-L-homocysteine + 3 H(+)</text>
        <dbReference type="Rhea" id="RHEA:54192"/>
        <dbReference type="Rhea" id="RHEA-COMP:9752"/>
        <dbReference type="Rhea" id="RHEA-COMP:13826"/>
        <dbReference type="ChEBI" id="CHEBI:15378"/>
        <dbReference type="ChEBI" id="CHEBI:29969"/>
        <dbReference type="ChEBI" id="CHEBI:57856"/>
        <dbReference type="ChEBI" id="CHEBI:59789"/>
        <dbReference type="ChEBI" id="CHEBI:61961"/>
    </reaction>
</comment>
<dbReference type="PANTHER" id="PTHR43648:SF1">
    <property type="entry name" value="ELECTRON TRANSFER FLAVOPROTEIN BETA SUBUNIT LYSINE METHYLTRANSFERASE"/>
    <property type="match status" value="1"/>
</dbReference>
<dbReference type="Proteomes" id="UP000050961">
    <property type="component" value="Unassembled WGS sequence"/>
</dbReference>
<feature type="binding site" evidence="6">
    <location>
        <position position="187"/>
    </location>
    <ligand>
        <name>S-adenosyl-L-methionine</name>
        <dbReference type="ChEBI" id="CHEBI:59789"/>
    </ligand>
</feature>